<evidence type="ECO:0000256" key="1">
    <source>
        <dbReference type="ARBA" id="ARBA00000085"/>
    </source>
</evidence>
<evidence type="ECO:0000256" key="3">
    <source>
        <dbReference type="ARBA" id="ARBA00022679"/>
    </source>
</evidence>
<organism evidence="9 10">
    <name type="scientific">Cohnella cholangitidis</name>
    <dbReference type="NCBI Taxonomy" id="2598458"/>
    <lineage>
        <taxon>Bacteria</taxon>
        <taxon>Bacillati</taxon>
        <taxon>Bacillota</taxon>
        <taxon>Bacilli</taxon>
        <taxon>Bacillales</taxon>
        <taxon>Paenibacillaceae</taxon>
        <taxon>Cohnella</taxon>
    </lineage>
</organism>
<dbReference type="SUPFAM" id="SSF55874">
    <property type="entry name" value="ATPase domain of HSP90 chaperone/DNA topoisomerase II/histidine kinase"/>
    <property type="match status" value="1"/>
</dbReference>
<proteinExistence type="predicted"/>
<dbReference type="InterPro" id="IPR005467">
    <property type="entry name" value="His_kinase_dom"/>
</dbReference>
<dbReference type="Proteomes" id="UP000515679">
    <property type="component" value="Chromosome"/>
</dbReference>
<dbReference type="EMBL" id="CP041969">
    <property type="protein sequence ID" value="QMV42358.1"/>
    <property type="molecule type" value="Genomic_DNA"/>
</dbReference>
<protein>
    <recommendedName>
        <fullName evidence="2">histidine kinase</fullName>
        <ecNumber evidence="2">2.7.13.3</ecNumber>
    </recommendedName>
</protein>
<keyword evidence="6" id="KW-0067">ATP-binding</keyword>
<evidence type="ECO:0000313" key="10">
    <source>
        <dbReference type="Proteomes" id="UP000515679"/>
    </source>
</evidence>
<dbReference type="PANTHER" id="PTHR24421:SF10">
    <property type="entry name" value="NITRATE_NITRITE SENSOR PROTEIN NARQ"/>
    <property type="match status" value="1"/>
</dbReference>
<dbReference type="SMART" id="SM00387">
    <property type="entry name" value="HATPase_c"/>
    <property type="match status" value="1"/>
</dbReference>
<dbReference type="Pfam" id="PF02518">
    <property type="entry name" value="HATPase_c"/>
    <property type="match status" value="1"/>
</dbReference>
<keyword evidence="10" id="KW-1185">Reference proteome</keyword>
<dbReference type="GO" id="GO:0005524">
    <property type="term" value="F:ATP binding"/>
    <property type="evidence" value="ECO:0007669"/>
    <property type="project" value="UniProtKB-KW"/>
</dbReference>
<keyword evidence="7" id="KW-0902">Two-component regulatory system</keyword>
<dbReference type="Gene3D" id="3.30.565.10">
    <property type="entry name" value="Histidine kinase-like ATPase, C-terminal domain"/>
    <property type="match status" value="1"/>
</dbReference>
<dbReference type="PRINTS" id="PR00344">
    <property type="entry name" value="BCTRLSENSOR"/>
</dbReference>
<dbReference type="AlphaFoldDB" id="A0A7G5BZH4"/>
<dbReference type="PROSITE" id="PS50109">
    <property type="entry name" value="HIS_KIN"/>
    <property type="match status" value="1"/>
</dbReference>
<sequence>MGAAVEVAAYRIVTESIVNVVKHAEADVCKVKLEVMTAGRLFVEVTDDGIGVGAVKRPAWSGSSDGIGLISMRERAAEIGGECGVERLEGGGTRVWASLPLL</sequence>
<evidence type="ECO:0000256" key="5">
    <source>
        <dbReference type="ARBA" id="ARBA00022777"/>
    </source>
</evidence>
<dbReference type="PANTHER" id="PTHR24421">
    <property type="entry name" value="NITRATE/NITRITE SENSOR PROTEIN NARX-RELATED"/>
    <property type="match status" value="1"/>
</dbReference>
<keyword evidence="3" id="KW-0808">Transferase</keyword>
<evidence type="ECO:0000259" key="8">
    <source>
        <dbReference type="PROSITE" id="PS50109"/>
    </source>
</evidence>
<dbReference type="GO" id="GO:0000160">
    <property type="term" value="P:phosphorelay signal transduction system"/>
    <property type="evidence" value="ECO:0007669"/>
    <property type="project" value="UniProtKB-KW"/>
</dbReference>
<evidence type="ECO:0000313" key="9">
    <source>
        <dbReference type="EMBL" id="QMV42358.1"/>
    </source>
</evidence>
<evidence type="ECO:0000256" key="7">
    <source>
        <dbReference type="ARBA" id="ARBA00023012"/>
    </source>
</evidence>
<name>A0A7G5BZH4_9BACL</name>
<evidence type="ECO:0000256" key="6">
    <source>
        <dbReference type="ARBA" id="ARBA00022840"/>
    </source>
</evidence>
<keyword evidence="5" id="KW-0418">Kinase</keyword>
<dbReference type="InterPro" id="IPR004358">
    <property type="entry name" value="Sig_transdc_His_kin-like_C"/>
</dbReference>
<dbReference type="CDD" id="cd16917">
    <property type="entry name" value="HATPase_UhpB-NarQ-NarX-like"/>
    <property type="match status" value="1"/>
</dbReference>
<feature type="domain" description="Histidine kinase" evidence="8">
    <location>
        <begin position="11"/>
        <end position="102"/>
    </location>
</feature>
<dbReference type="KEGG" id="cchl:FPL14_14995"/>
<keyword evidence="4" id="KW-0547">Nucleotide-binding</keyword>
<evidence type="ECO:0000256" key="2">
    <source>
        <dbReference type="ARBA" id="ARBA00012438"/>
    </source>
</evidence>
<dbReference type="InterPro" id="IPR036890">
    <property type="entry name" value="HATPase_C_sf"/>
</dbReference>
<accession>A0A7G5BZH4</accession>
<dbReference type="GO" id="GO:0004673">
    <property type="term" value="F:protein histidine kinase activity"/>
    <property type="evidence" value="ECO:0007669"/>
    <property type="project" value="UniProtKB-EC"/>
</dbReference>
<evidence type="ECO:0000256" key="4">
    <source>
        <dbReference type="ARBA" id="ARBA00022741"/>
    </source>
</evidence>
<dbReference type="InterPro" id="IPR050482">
    <property type="entry name" value="Sensor_HK_TwoCompSys"/>
</dbReference>
<comment type="catalytic activity">
    <reaction evidence="1">
        <text>ATP + protein L-histidine = ADP + protein N-phospho-L-histidine.</text>
        <dbReference type="EC" id="2.7.13.3"/>
    </reaction>
</comment>
<dbReference type="InterPro" id="IPR003594">
    <property type="entry name" value="HATPase_dom"/>
</dbReference>
<dbReference type="EC" id="2.7.13.3" evidence="2"/>
<gene>
    <name evidence="9" type="ORF">FPL14_14995</name>
</gene>
<reference evidence="9 10" key="1">
    <citation type="submission" date="2019-07" db="EMBL/GenBank/DDBJ databases">
        <authorList>
            <person name="Kim J.K."/>
            <person name="Cheong H.-M."/>
            <person name="Choi Y."/>
            <person name="Hwang K.J."/>
            <person name="Lee S."/>
            <person name="Choi C."/>
        </authorList>
    </citation>
    <scope>NUCLEOTIDE SEQUENCE [LARGE SCALE GENOMIC DNA]</scope>
    <source>
        <strain evidence="9 10">KS 22</strain>
    </source>
</reference>